<dbReference type="CDD" id="cd01300">
    <property type="entry name" value="YtcJ_like"/>
    <property type="match status" value="1"/>
</dbReference>
<comment type="caution">
    <text evidence="3">The sequence shown here is derived from an EMBL/GenBank/DDBJ whole genome shotgun (WGS) entry which is preliminary data.</text>
</comment>
<proteinExistence type="predicted"/>
<keyword evidence="4" id="KW-1185">Reference proteome</keyword>
<dbReference type="InterPro" id="IPR011059">
    <property type="entry name" value="Metal-dep_hydrolase_composite"/>
</dbReference>
<evidence type="ECO:0000259" key="2">
    <source>
        <dbReference type="Pfam" id="PF07969"/>
    </source>
</evidence>
<gene>
    <name evidence="3" type="ORF">GCM10009682_01840</name>
</gene>
<evidence type="ECO:0000313" key="4">
    <source>
        <dbReference type="Proteomes" id="UP001500218"/>
    </source>
</evidence>
<accession>A0ABP4XP10</accession>
<dbReference type="Proteomes" id="UP001500218">
    <property type="component" value="Unassembled WGS sequence"/>
</dbReference>
<feature type="domain" description="Amidohydrolase 3" evidence="2">
    <location>
        <begin position="50"/>
        <end position="543"/>
    </location>
</feature>
<dbReference type="InterPro" id="IPR033932">
    <property type="entry name" value="YtcJ-like"/>
</dbReference>
<evidence type="ECO:0000313" key="3">
    <source>
        <dbReference type="EMBL" id="GAA1783406.1"/>
    </source>
</evidence>
<dbReference type="SUPFAM" id="SSF51556">
    <property type="entry name" value="Metallo-dependent hydrolases"/>
    <property type="match status" value="1"/>
</dbReference>
<dbReference type="Gene3D" id="3.10.310.70">
    <property type="match status" value="1"/>
</dbReference>
<feature type="region of interest" description="Disordered" evidence="1">
    <location>
        <begin position="158"/>
        <end position="185"/>
    </location>
</feature>
<dbReference type="Gene3D" id="3.20.20.140">
    <property type="entry name" value="Metal-dependent hydrolases"/>
    <property type="match status" value="1"/>
</dbReference>
<dbReference type="PANTHER" id="PTHR22642">
    <property type="entry name" value="IMIDAZOLONEPROPIONASE"/>
    <property type="match status" value="1"/>
</dbReference>
<reference evidence="4" key="1">
    <citation type="journal article" date="2019" name="Int. J. Syst. Evol. Microbiol.">
        <title>The Global Catalogue of Microorganisms (GCM) 10K type strain sequencing project: providing services to taxonomists for standard genome sequencing and annotation.</title>
        <authorList>
            <consortium name="The Broad Institute Genomics Platform"/>
            <consortium name="The Broad Institute Genome Sequencing Center for Infectious Disease"/>
            <person name="Wu L."/>
            <person name="Ma J."/>
        </authorList>
    </citation>
    <scope>NUCLEOTIDE SEQUENCE [LARGE SCALE GENOMIC DNA]</scope>
    <source>
        <strain evidence="4">JCM 13250</strain>
    </source>
</reference>
<dbReference type="SUPFAM" id="SSF51338">
    <property type="entry name" value="Composite domain of metallo-dependent hydrolases"/>
    <property type="match status" value="1"/>
</dbReference>
<sequence>MHPMTVFVNGSVFTGHGRRSRPGAVGVRDGRIVSVGEPADVLAAAGPGADVVDLAGGLLMPGFQDAHAHPVCAGHAMLECDLRALSTPDEYLAEIARYARARPDLEWITGGGWSLASFPGGTPSRHLLDAVVADRPVVLPCQDAHSSWVNSRALELAGVDRSTPDPPDGRVERDEHGDPSGTLHEGAMSLVGRLVPAPSEADLDAGLLAAQERLFSHGVTAWQDAIVGGGFNGFPDPYAAYLRAGASGALRARVVGALWWDRERGAEQIPELIERRAGGRAGRFAATSIKIMQDGIVENFTAALTEPYRDACGCVTANAGLSFVEPAALREHVTRLDAEGFQVHFHALGDRAVREALDAVEAARDANGPGDRRHHLAHLQVVHPDDVRRFAALGAVANIQPLWACHEPQMDELTIPFLGGRLAARQYPFGDLWRAGVRLAAGSDWPVSSPDPLWGAHVAVNRALPGQSRPPFLPGQALDLATVLTAYTAGSAYVNHLEHETGTIEVGKDADLTVLDRDPFDHPADEIGATRVARTYMQGELVYTAS</sequence>
<organism evidence="3 4">
    <name type="scientific">Luedemannella flava</name>
    <dbReference type="NCBI Taxonomy" id="349316"/>
    <lineage>
        <taxon>Bacteria</taxon>
        <taxon>Bacillati</taxon>
        <taxon>Actinomycetota</taxon>
        <taxon>Actinomycetes</taxon>
        <taxon>Micromonosporales</taxon>
        <taxon>Micromonosporaceae</taxon>
        <taxon>Luedemannella</taxon>
    </lineage>
</organism>
<dbReference type="InterPro" id="IPR013108">
    <property type="entry name" value="Amidohydro_3"/>
</dbReference>
<name>A0ABP4XP10_9ACTN</name>
<feature type="compositionally biased region" description="Basic and acidic residues" evidence="1">
    <location>
        <begin position="167"/>
        <end position="178"/>
    </location>
</feature>
<dbReference type="EMBL" id="BAAALT010000003">
    <property type="protein sequence ID" value="GAA1783406.1"/>
    <property type="molecule type" value="Genomic_DNA"/>
</dbReference>
<dbReference type="Pfam" id="PF07969">
    <property type="entry name" value="Amidohydro_3"/>
    <property type="match status" value="1"/>
</dbReference>
<evidence type="ECO:0000256" key="1">
    <source>
        <dbReference type="SAM" id="MobiDB-lite"/>
    </source>
</evidence>
<dbReference type="Gene3D" id="2.30.40.10">
    <property type="entry name" value="Urease, subunit C, domain 1"/>
    <property type="match status" value="1"/>
</dbReference>
<protein>
    <submittedName>
        <fullName evidence="3">Amidohydrolase</fullName>
    </submittedName>
</protein>
<dbReference type="PANTHER" id="PTHR22642:SF2">
    <property type="entry name" value="PROTEIN LONG AFTER FAR-RED 3"/>
    <property type="match status" value="1"/>
</dbReference>
<dbReference type="InterPro" id="IPR032466">
    <property type="entry name" value="Metal_Hydrolase"/>
</dbReference>